<dbReference type="InterPro" id="IPR014746">
    <property type="entry name" value="Gln_synth/guanido_kin_cat_dom"/>
</dbReference>
<gene>
    <name evidence="11" type="ORF">ABB55_14975</name>
</gene>
<name>A0A0N8GG21_9HYPH</name>
<evidence type="ECO:0000256" key="8">
    <source>
        <dbReference type="RuleBase" id="RU000384"/>
    </source>
</evidence>
<dbReference type="GO" id="GO:0006542">
    <property type="term" value="P:glutamine biosynthetic process"/>
    <property type="evidence" value="ECO:0007669"/>
    <property type="project" value="InterPro"/>
</dbReference>
<dbReference type="InterPro" id="IPR008146">
    <property type="entry name" value="Gln_synth_cat_dom"/>
</dbReference>
<dbReference type="PANTHER" id="PTHR43785:SF12">
    <property type="entry name" value="TYPE-1 GLUTAMINE SYNTHETASE 2"/>
    <property type="match status" value="1"/>
</dbReference>
<dbReference type="EMBL" id="LJYW01000001">
    <property type="protein sequence ID" value="KPL55905.1"/>
    <property type="molecule type" value="Genomic_DNA"/>
</dbReference>
<comment type="cofactor">
    <cofactor evidence="1">
        <name>Mg(2+)</name>
        <dbReference type="ChEBI" id="CHEBI:18420"/>
    </cofactor>
</comment>
<comment type="similarity">
    <text evidence="7 8">Belongs to the glutamine synthetase family.</text>
</comment>
<dbReference type="PROSITE" id="PS51987">
    <property type="entry name" value="GS_CATALYTIC"/>
    <property type="match status" value="1"/>
</dbReference>
<dbReference type="AlphaFoldDB" id="A0A0N8GG21"/>
<evidence type="ECO:0000256" key="6">
    <source>
        <dbReference type="ARBA" id="ARBA00023231"/>
    </source>
</evidence>
<reference evidence="11 12" key="2">
    <citation type="submission" date="2015-10" db="EMBL/GenBank/DDBJ databases">
        <title>Draft Genome Sequence of Prosthecomicrobium hirschii ATCC 27832.</title>
        <authorList>
            <person name="Daniel J."/>
            <person name="Givan S.A."/>
            <person name="Brun Y.V."/>
            <person name="Brown P.J."/>
        </authorList>
    </citation>
    <scope>NUCLEOTIDE SEQUENCE [LARGE SCALE GENOMIC DNA]</scope>
    <source>
        <strain evidence="11 12">16</strain>
    </source>
</reference>
<proteinExistence type="inferred from homology"/>
<evidence type="ECO:0000259" key="10">
    <source>
        <dbReference type="PROSITE" id="PS51987"/>
    </source>
</evidence>
<dbReference type="Proteomes" id="UP000048984">
    <property type="component" value="Unassembled WGS sequence"/>
</dbReference>
<organism evidence="11 12">
    <name type="scientific">Prosthecodimorpha hirschii</name>
    <dbReference type="NCBI Taxonomy" id="665126"/>
    <lineage>
        <taxon>Bacteria</taxon>
        <taxon>Pseudomonadati</taxon>
        <taxon>Pseudomonadota</taxon>
        <taxon>Alphaproteobacteria</taxon>
        <taxon>Hyphomicrobiales</taxon>
        <taxon>Ancalomicrobiaceae</taxon>
        <taxon>Prosthecodimorpha</taxon>
    </lineage>
</organism>
<dbReference type="Pfam" id="PF00120">
    <property type="entry name" value="Gln-synt_C"/>
    <property type="match status" value="1"/>
</dbReference>
<dbReference type="GO" id="GO:0004356">
    <property type="term" value="F:glutamine synthetase activity"/>
    <property type="evidence" value="ECO:0007669"/>
    <property type="project" value="InterPro"/>
</dbReference>
<keyword evidence="12" id="KW-1185">Reference proteome</keyword>
<accession>A0A0N8GG21</accession>
<dbReference type="InterPro" id="IPR008147">
    <property type="entry name" value="Gln_synt_N"/>
</dbReference>
<evidence type="ECO:0000256" key="1">
    <source>
        <dbReference type="ARBA" id="ARBA00001946"/>
    </source>
</evidence>
<dbReference type="PANTHER" id="PTHR43785">
    <property type="entry name" value="GAMMA-GLUTAMYLPUTRESCINE SYNTHETASE"/>
    <property type="match status" value="1"/>
</dbReference>
<dbReference type="PROSITE" id="PS51986">
    <property type="entry name" value="GS_BETA_GRASP"/>
    <property type="match status" value="1"/>
</dbReference>
<dbReference type="Gene3D" id="3.10.20.70">
    <property type="entry name" value="Glutamine synthetase, N-terminal domain"/>
    <property type="match status" value="1"/>
</dbReference>
<dbReference type="SUPFAM" id="SSF54368">
    <property type="entry name" value="Glutamine synthetase, N-terminal domain"/>
    <property type="match status" value="1"/>
</dbReference>
<keyword evidence="3" id="KW-0436">Ligase</keyword>
<keyword evidence="5" id="KW-0067">ATP-binding</keyword>
<evidence type="ECO:0000256" key="4">
    <source>
        <dbReference type="ARBA" id="ARBA00022741"/>
    </source>
</evidence>
<evidence type="ECO:0000256" key="7">
    <source>
        <dbReference type="PROSITE-ProRule" id="PRU01330"/>
    </source>
</evidence>
<keyword evidence="4" id="KW-0547">Nucleotide-binding</keyword>
<evidence type="ECO:0000259" key="9">
    <source>
        <dbReference type="PROSITE" id="PS51986"/>
    </source>
</evidence>
<dbReference type="InterPro" id="IPR036651">
    <property type="entry name" value="Gln_synt_N_sf"/>
</dbReference>
<protein>
    <submittedName>
        <fullName evidence="11">Glutamine synthetase</fullName>
    </submittedName>
</protein>
<comment type="function">
    <text evidence="2">Catalyzes the ATP-dependent biosynthesis of glutamine from glutamate and ammonia.</text>
</comment>
<evidence type="ECO:0000256" key="2">
    <source>
        <dbReference type="ARBA" id="ARBA00003117"/>
    </source>
</evidence>
<feature type="domain" description="GS catalytic" evidence="10">
    <location>
        <begin position="136"/>
        <end position="478"/>
    </location>
</feature>
<evidence type="ECO:0000313" key="12">
    <source>
        <dbReference type="Proteomes" id="UP000048984"/>
    </source>
</evidence>
<dbReference type="SUPFAM" id="SSF55931">
    <property type="entry name" value="Glutamine synthetase/guanido kinase"/>
    <property type="match status" value="1"/>
</dbReference>
<reference evidence="11 12" key="1">
    <citation type="submission" date="2015-09" db="EMBL/GenBank/DDBJ databases">
        <authorList>
            <consortium name="Swine Surveillance"/>
        </authorList>
    </citation>
    <scope>NUCLEOTIDE SEQUENCE [LARGE SCALE GENOMIC DNA]</scope>
    <source>
        <strain evidence="11 12">16</strain>
    </source>
</reference>
<dbReference type="SMART" id="SM01230">
    <property type="entry name" value="Gln-synt_C"/>
    <property type="match status" value="1"/>
</dbReference>
<dbReference type="RefSeq" id="WP_054362071.1">
    <property type="nucleotide sequence ID" value="NZ_LJYW01000001.1"/>
</dbReference>
<sequence length="478" mass="52969">MSFVERHGLQTVERRDATRRVAEIVRSEKLELVRLSFPDQHGILRGKTLVAEEALKALDGGCTLTTTMFAKDTSHRSVFPVFTANGGFGMPEMQGAADALMIPDPDSFRILPWAEKTGWLLCDAYFHDGRPVPFATRHLYRTVLKALAARGYDFMAGLEVEFHVFKVEDAHMRPADAGQPGEPPAVSLISHGYQYLTEQRFDQIAPVLDIVRRDIQALGLPLRSVEVEFGPSQCEFTFQPTAGLLPADLMVLFRSAVKQICRRHGYHATFMCRPRIPNVVSSGWHLHQSLVDRTTGANAFMADAPGVPLSAAGQGYLAGLLDHARAATVFSTPTINGYKRYRSFSLAPDRAVWARDNRGAMIRVLGGPGDPGTRLENRVGEPAANPYLYMASQVLAGMDGMARALDPGPSADVPYEADRPLLPRTLQEAVAALDADTFFRGAMGDTFIDYYVHIKTAEIARFHAEVTDWEHREYFEIF</sequence>
<keyword evidence="6" id="KW-0535">Nitrogen fixation</keyword>
<dbReference type="Gene3D" id="3.30.590.10">
    <property type="entry name" value="Glutamine synthetase/guanido kinase, catalytic domain"/>
    <property type="match status" value="1"/>
</dbReference>
<dbReference type="STRING" id="665126.ABB55_14975"/>
<evidence type="ECO:0000313" key="11">
    <source>
        <dbReference type="EMBL" id="KPL55905.1"/>
    </source>
</evidence>
<comment type="caution">
    <text evidence="11">The sequence shown here is derived from an EMBL/GenBank/DDBJ whole genome shotgun (WGS) entry which is preliminary data.</text>
</comment>
<feature type="domain" description="GS beta-grasp" evidence="9">
    <location>
        <begin position="28"/>
        <end position="129"/>
    </location>
</feature>
<evidence type="ECO:0000256" key="5">
    <source>
        <dbReference type="ARBA" id="ARBA00022840"/>
    </source>
</evidence>
<dbReference type="GO" id="GO:0005524">
    <property type="term" value="F:ATP binding"/>
    <property type="evidence" value="ECO:0007669"/>
    <property type="project" value="UniProtKB-KW"/>
</dbReference>
<evidence type="ECO:0000256" key="3">
    <source>
        <dbReference type="ARBA" id="ARBA00022598"/>
    </source>
</evidence>